<dbReference type="Proteomes" id="UP000663838">
    <property type="component" value="Unassembled WGS sequence"/>
</dbReference>
<feature type="compositionally biased region" description="Polar residues" evidence="1">
    <location>
        <begin position="1"/>
        <end position="12"/>
    </location>
</feature>
<evidence type="ECO:0000313" key="2">
    <source>
        <dbReference type="EMBL" id="CAF4966005.1"/>
    </source>
</evidence>
<feature type="region of interest" description="Disordered" evidence="1">
    <location>
        <begin position="1"/>
        <end position="32"/>
    </location>
</feature>
<evidence type="ECO:0000256" key="1">
    <source>
        <dbReference type="SAM" id="MobiDB-lite"/>
    </source>
</evidence>
<reference evidence="2" key="1">
    <citation type="submission" date="2021-02" db="EMBL/GenBank/DDBJ databases">
        <authorList>
            <person name="Nowell W R."/>
        </authorList>
    </citation>
    <scope>NUCLEOTIDE SEQUENCE</scope>
</reference>
<sequence length="32" mass="3336">MRLDDQQVTSDPTAVTSVPIQTTTTTTPTGTA</sequence>
<feature type="non-terminal residue" evidence="2">
    <location>
        <position position="32"/>
    </location>
</feature>
<accession>A0A821Z7J4</accession>
<evidence type="ECO:0000313" key="3">
    <source>
        <dbReference type="Proteomes" id="UP000663838"/>
    </source>
</evidence>
<protein>
    <submittedName>
        <fullName evidence="2">Uncharacterized protein</fullName>
    </submittedName>
</protein>
<feature type="compositionally biased region" description="Low complexity" evidence="1">
    <location>
        <begin position="13"/>
        <end position="32"/>
    </location>
</feature>
<gene>
    <name evidence="2" type="ORF">TOA249_LOCUS34403</name>
</gene>
<dbReference type="EMBL" id="CAJOBS010019259">
    <property type="protein sequence ID" value="CAF4966005.1"/>
    <property type="molecule type" value="Genomic_DNA"/>
</dbReference>
<proteinExistence type="predicted"/>
<organism evidence="2 3">
    <name type="scientific">Rotaria socialis</name>
    <dbReference type="NCBI Taxonomy" id="392032"/>
    <lineage>
        <taxon>Eukaryota</taxon>
        <taxon>Metazoa</taxon>
        <taxon>Spiralia</taxon>
        <taxon>Gnathifera</taxon>
        <taxon>Rotifera</taxon>
        <taxon>Eurotatoria</taxon>
        <taxon>Bdelloidea</taxon>
        <taxon>Philodinida</taxon>
        <taxon>Philodinidae</taxon>
        <taxon>Rotaria</taxon>
    </lineage>
</organism>
<name>A0A821Z7J4_9BILA</name>
<dbReference type="AlphaFoldDB" id="A0A821Z7J4"/>
<comment type="caution">
    <text evidence="2">The sequence shown here is derived from an EMBL/GenBank/DDBJ whole genome shotgun (WGS) entry which is preliminary data.</text>
</comment>